<dbReference type="Proteomes" id="UP000290289">
    <property type="component" value="Chromosome 5"/>
</dbReference>
<sequence length="64" mass="7089">MLIVDVGYNNLSGNIPSSRGVPSSLLATDLLEHDIIDIRKVKKLDFLSQGKKSTLRILLLELRA</sequence>
<comment type="caution">
    <text evidence="1">The sequence shown here is derived from an EMBL/GenBank/DDBJ whole genome shotgun (WGS) entry which is preliminary data.</text>
</comment>
<gene>
    <name evidence="1" type="ORF">DVH24_010972</name>
</gene>
<evidence type="ECO:0000313" key="2">
    <source>
        <dbReference type="Proteomes" id="UP000290289"/>
    </source>
</evidence>
<reference evidence="1 2" key="1">
    <citation type="submission" date="2018-10" db="EMBL/GenBank/DDBJ databases">
        <title>A high-quality apple genome assembly.</title>
        <authorList>
            <person name="Hu J."/>
        </authorList>
    </citation>
    <scope>NUCLEOTIDE SEQUENCE [LARGE SCALE GENOMIC DNA]</scope>
    <source>
        <strain evidence="2">cv. HFTH1</strain>
        <tissue evidence="1">Young leaf</tissue>
    </source>
</reference>
<protein>
    <recommendedName>
        <fullName evidence="3">Leucine-rich repeat-containing N-terminal plant-type domain-containing protein</fullName>
    </recommendedName>
</protein>
<keyword evidence="2" id="KW-1185">Reference proteome</keyword>
<proteinExistence type="predicted"/>
<evidence type="ECO:0000313" key="1">
    <source>
        <dbReference type="EMBL" id="RXH98647.1"/>
    </source>
</evidence>
<organism evidence="1 2">
    <name type="scientific">Malus domestica</name>
    <name type="common">Apple</name>
    <name type="synonym">Pyrus malus</name>
    <dbReference type="NCBI Taxonomy" id="3750"/>
    <lineage>
        <taxon>Eukaryota</taxon>
        <taxon>Viridiplantae</taxon>
        <taxon>Streptophyta</taxon>
        <taxon>Embryophyta</taxon>
        <taxon>Tracheophyta</taxon>
        <taxon>Spermatophyta</taxon>
        <taxon>Magnoliopsida</taxon>
        <taxon>eudicotyledons</taxon>
        <taxon>Gunneridae</taxon>
        <taxon>Pentapetalae</taxon>
        <taxon>rosids</taxon>
        <taxon>fabids</taxon>
        <taxon>Rosales</taxon>
        <taxon>Rosaceae</taxon>
        <taxon>Amygdaloideae</taxon>
        <taxon>Maleae</taxon>
        <taxon>Malus</taxon>
    </lineage>
</organism>
<name>A0A498JUN1_MALDO</name>
<dbReference type="AlphaFoldDB" id="A0A498JUN1"/>
<evidence type="ECO:0008006" key="3">
    <source>
        <dbReference type="Google" id="ProtNLM"/>
    </source>
</evidence>
<accession>A0A498JUN1</accession>
<dbReference type="EMBL" id="RDQH01000331">
    <property type="protein sequence ID" value="RXH98647.1"/>
    <property type="molecule type" value="Genomic_DNA"/>
</dbReference>